<proteinExistence type="predicted"/>
<dbReference type="AlphaFoldDB" id="A0A1C7H5C3"/>
<gene>
    <name evidence="1" type="ORF">A4V03_17140</name>
</gene>
<dbReference type="OrthoDB" id="9956655at2"/>
<evidence type="ECO:0000313" key="2">
    <source>
        <dbReference type="Proteomes" id="UP000092631"/>
    </source>
</evidence>
<accession>A0A1C7H5C3</accession>
<sequence length="77" mass="9562">MRKLRAIWQLIKADKWALFTYENAPEDPVWATFPFFRWNISEKCDYFFRLIKERLYSIDNYNSALTNERKIYEDNEQ</sequence>
<name>A0A1C7H5C3_9BACE</name>
<evidence type="ECO:0000313" key="1">
    <source>
        <dbReference type="EMBL" id="ANU59062.1"/>
    </source>
</evidence>
<dbReference type="EMBL" id="CP015401">
    <property type="protein sequence ID" value="ANU59062.1"/>
    <property type="molecule type" value="Genomic_DNA"/>
</dbReference>
<keyword evidence="2" id="KW-1185">Reference proteome</keyword>
<protein>
    <submittedName>
        <fullName evidence="1">Uncharacterized protein</fullName>
    </submittedName>
</protein>
<dbReference type="KEGG" id="bcae:A4V03_17140"/>
<dbReference type="RefSeq" id="WP_024986359.1">
    <property type="nucleotide sequence ID" value="NZ_CAPDLJ010000004.1"/>
</dbReference>
<reference evidence="2" key="1">
    <citation type="submission" date="2016-04" db="EMBL/GenBank/DDBJ databases">
        <title>Complete Genome Sequences of Twelve Strains of a Stable Defined Moderately Diverse Mouse Microbiota 2 (sDMDMm2).</title>
        <authorList>
            <person name="Uchimura Y."/>
            <person name="Wyss M."/>
            <person name="Brugiroux S."/>
            <person name="Limenitakis J.P."/>
            <person name="Stecher B."/>
            <person name="McCoy K.D."/>
            <person name="Macpherson A.J."/>
        </authorList>
    </citation>
    <scope>NUCLEOTIDE SEQUENCE [LARGE SCALE GENOMIC DNA]</scope>
    <source>
        <strain evidence="2">I48</strain>
    </source>
</reference>
<dbReference type="GeneID" id="82188866"/>
<dbReference type="Proteomes" id="UP000092631">
    <property type="component" value="Chromosome"/>
</dbReference>
<organism evidence="1 2">
    <name type="scientific">Bacteroides caecimuris</name>
    <dbReference type="NCBI Taxonomy" id="1796613"/>
    <lineage>
        <taxon>Bacteria</taxon>
        <taxon>Pseudomonadati</taxon>
        <taxon>Bacteroidota</taxon>
        <taxon>Bacteroidia</taxon>
        <taxon>Bacteroidales</taxon>
        <taxon>Bacteroidaceae</taxon>
        <taxon>Bacteroides</taxon>
    </lineage>
</organism>